<dbReference type="Proteomes" id="UP000032900">
    <property type="component" value="Unassembled WGS sequence"/>
</dbReference>
<name>A0A0E9LTR8_9BACT</name>
<dbReference type="RefSeq" id="WP_062122452.1">
    <property type="nucleotide sequence ID" value="NZ_BAZW01000004.1"/>
</dbReference>
<dbReference type="SUPFAM" id="SSF102110">
    <property type="entry name" value="(2r)-phospho-3-sulfolactate synthase ComA"/>
    <property type="match status" value="1"/>
</dbReference>
<evidence type="ECO:0000313" key="2">
    <source>
        <dbReference type="EMBL" id="GAO28693.1"/>
    </source>
</evidence>
<dbReference type="Pfam" id="PF02679">
    <property type="entry name" value="ComA"/>
    <property type="match status" value="1"/>
</dbReference>
<dbReference type="STRING" id="1236989.JCM15548_1816"/>
<comment type="similarity">
    <text evidence="1">Belongs to the phosphosulfolactate synthase family.</text>
</comment>
<reference evidence="2 3" key="1">
    <citation type="journal article" date="2015" name="Microbes Environ.">
        <title>Distribution and evolution of nitrogen fixation genes in the phylum bacteroidetes.</title>
        <authorList>
            <person name="Inoue J."/>
            <person name="Oshima K."/>
            <person name="Suda W."/>
            <person name="Sakamoto M."/>
            <person name="Iino T."/>
            <person name="Noda S."/>
            <person name="Hongoh Y."/>
            <person name="Hattori M."/>
            <person name="Ohkuma M."/>
        </authorList>
    </citation>
    <scope>NUCLEOTIDE SEQUENCE [LARGE SCALE GENOMIC DNA]</scope>
    <source>
        <strain evidence="2">JCM 15548</strain>
    </source>
</reference>
<dbReference type="Gene3D" id="3.20.20.70">
    <property type="entry name" value="Aldolase class I"/>
    <property type="match status" value="1"/>
</dbReference>
<dbReference type="InterPro" id="IPR036112">
    <property type="entry name" value="ComA_synth_sf"/>
</dbReference>
<keyword evidence="3" id="KW-1185">Reference proteome</keyword>
<dbReference type="OrthoDB" id="7809088at2"/>
<organism evidence="2 3">
    <name type="scientific">Geofilum rubicundum JCM 15548</name>
    <dbReference type="NCBI Taxonomy" id="1236989"/>
    <lineage>
        <taxon>Bacteria</taxon>
        <taxon>Pseudomonadati</taxon>
        <taxon>Bacteroidota</taxon>
        <taxon>Bacteroidia</taxon>
        <taxon>Marinilabiliales</taxon>
        <taxon>Marinilabiliaceae</taxon>
        <taxon>Geofilum</taxon>
    </lineage>
</organism>
<accession>A0A0E9LTR8</accession>
<gene>
    <name evidence="2" type="ORF">JCM15548_1816</name>
</gene>
<evidence type="ECO:0000313" key="3">
    <source>
        <dbReference type="Proteomes" id="UP000032900"/>
    </source>
</evidence>
<dbReference type="InterPro" id="IPR013785">
    <property type="entry name" value="Aldolase_TIM"/>
</dbReference>
<sequence length="259" mass="29299">MNFNLPFLPDRIQKPRESGLTIMTDRGLSVRETENFTEGNAPYTDFVKMAFGTSLLIPSLESKLNIYREANINCYFGGTLFEVFARQNALEDYEKYLDRFGIEFLEISDSVIKMERKEKLSYIQRFSDAFKVISQVTNFVPQGHLSFDKMVTFINEELAAGAEFIIIKESEQMPLLSKDGLATFLTSGETENVLDLSKLVWDAPLKHQQIELINLFGANVNLCNAGHDDVIALEAKRLGLHSSTLLKLIPEGDRANNND</sequence>
<evidence type="ECO:0000256" key="1">
    <source>
        <dbReference type="ARBA" id="ARBA00010424"/>
    </source>
</evidence>
<dbReference type="AlphaFoldDB" id="A0A0E9LTR8"/>
<dbReference type="InterPro" id="IPR003830">
    <property type="entry name" value="ComA_synth"/>
</dbReference>
<comment type="caution">
    <text evidence="2">The sequence shown here is derived from an EMBL/GenBank/DDBJ whole genome shotgun (WGS) entry which is preliminary data.</text>
</comment>
<evidence type="ECO:0008006" key="4">
    <source>
        <dbReference type="Google" id="ProtNLM"/>
    </source>
</evidence>
<dbReference type="EMBL" id="BAZW01000004">
    <property type="protein sequence ID" value="GAO28693.1"/>
    <property type="molecule type" value="Genomic_DNA"/>
</dbReference>
<protein>
    <recommendedName>
        <fullName evidence="4">Phosphosulfolactate synthase</fullName>
    </recommendedName>
</protein>
<proteinExistence type="inferred from homology"/>